<dbReference type="Proteomes" id="UP000231919">
    <property type="component" value="Unassembled WGS sequence"/>
</dbReference>
<dbReference type="AlphaFoldDB" id="A0A2M9XUA9"/>
<reference evidence="3 4" key="1">
    <citation type="submission" date="2017-07" db="EMBL/GenBank/DDBJ databases">
        <title>Leptospira spp. isolated from tropical soils.</title>
        <authorList>
            <person name="Thibeaux R."/>
            <person name="Iraola G."/>
            <person name="Ferres I."/>
            <person name="Bierque E."/>
            <person name="Girault D."/>
            <person name="Soupe-Gilbert M.-E."/>
            <person name="Picardeau M."/>
            <person name="Goarant C."/>
        </authorList>
    </citation>
    <scope>NUCLEOTIDE SEQUENCE [LARGE SCALE GENOMIC DNA]</scope>
    <source>
        <strain evidence="3 4">JW2-C-B1</strain>
    </source>
</reference>
<sequence length="94" mass="10159">MRKLSSIILFFLLLSTVVLGCHARHDETSDRAFFNYILACGPGGTIDSCNANCAATYGSTVTAANMQYLNTCTSACSTNCNILTLYLQYSALNK</sequence>
<protein>
    <recommendedName>
        <fullName evidence="6">Lipoprotein</fullName>
    </recommendedName>
</protein>
<proteinExistence type="predicted"/>
<keyword evidence="4" id="KW-1185">Reference proteome</keyword>
<dbReference type="EMBL" id="CP033614">
    <property type="protein sequence ID" value="AYV54167.1"/>
    <property type="molecule type" value="Genomic_DNA"/>
</dbReference>
<evidence type="ECO:0008006" key="6">
    <source>
        <dbReference type="Google" id="ProtNLM"/>
    </source>
</evidence>
<accession>A0A2M9XUA9</accession>
<evidence type="ECO:0000313" key="4">
    <source>
        <dbReference type="Proteomes" id="UP000231919"/>
    </source>
</evidence>
<dbReference type="Proteomes" id="UP000276407">
    <property type="component" value="Chromosome 1"/>
</dbReference>
<evidence type="ECO:0000313" key="2">
    <source>
        <dbReference type="EMBL" id="AYV54167.1"/>
    </source>
</evidence>
<evidence type="ECO:0000313" key="5">
    <source>
        <dbReference type="Proteomes" id="UP000276407"/>
    </source>
</evidence>
<gene>
    <name evidence="3" type="ORF">CH378_11405</name>
    <name evidence="2" type="ORF">EFP84_00735</name>
</gene>
<keyword evidence="1" id="KW-0732">Signal</keyword>
<dbReference type="OrthoDB" id="343990at2"/>
<name>A0A2M9XUA9_9LEPT</name>
<feature type="signal peptide" evidence="1">
    <location>
        <begin position="1"/>
        <end position="20"/>
    </location>
</feature>
<feature type="chain" id="PRO_5044577127" description="Lipoprotein" evidence="1">
    <location>
        <begin position="21"/>
        <end position="94"/>
    </location>
</feature>
<evidence type="ECO:0000313" key="3">
    <source>
        <dbReference type="EMBL" id="PJZ29710.1"/>
    </source>
</evidence>
<dbReference type="KEGG" id="lkm:EFP84_00735"/>
<reference evidence="2 5" key="2">
    <citation type="submission" date="2018-11" db="EMBL/GenBank/DDBJ databases">
        <title>Complete genome sequence of Leptospira kmetyi isolate LS 001/16 from soil sample associated with a leptospirosis patient in Kelantan.</title>
        <authorList>
            <person name="Muhammad Yusoff F."/>
            <person name="Muhammad Yusoff S."/>
            <person name="Ahmad M.N."/>
            <person name="Yusof N.Y."/>
            <person name="Aziah I."/>
        </authorList>
    </citation>
    <scope>NUCLEOTIDE SEQUENCE [LARGE SCALE GENOMIC DNA]</scope>
    <source>
        <strain evidence="2 5">LS 001/16</strain>
    </source>
</reference>
<organism evidence="2 5">
    <name type="scientific">Leptospira kmetyi</name>
    <dbReference type="NCBI Taxonomy" id="408139"/>
    <lineage>
        <taxon>Bacteria</taxon>
        <taxon>Pseudomonadati</taxon>
        <taxon>Spirochaetota</taxon>
        <taxon>Spirochaetia</taxon>
        <taxon>Leptospirales</taxon>
        <taxon>Leptospiraceae</taxon>
        <taxon>Leptospira</taxon>
    </lineage>
</organism>
<dbReference type="PROSITE" id="PS51257">
    <property type="entry name" value="PROKAR_LIPOPROTEIN"/>
    <property type="match status" value="1"/>
</dbReference>
<dbReference type="EMBL" id="NPDP01000018">
    <property type="protein sequence ID" value="PJZ29710.1"/>
    <property type="molecule type" value="Genomic_DNA"/>
</dbReference>
<dbReference type="RefSeq" id="WP_010574987.1">
    <property type="nucleotide sequence ID" value="NZ_CP033614.1"/>
</dbReference>
<evidence type="ECO:0000256" key="1">
    <source>
        <dbReference type="SAM" id="SignalP"/>
    </source>
</evidence>